<reference evidence="11 12" key="1">
    <citation type="journal article" date="2018" name="MBio">
        <title>Comparative Genomics Reveals the Core Gene Toolbox for the Fungus-Insect Symbiosis.</title>
        <authorList>
            <person name="Wang Y."/>
            <person name="Stata M."/>
            <person name="Wang W."/>
            <person name="Stajich J.E."/>
            <person name="White M.M."/>
            <person name="Moncalvo J.M."/>
        </authorList>
    </citation>
    <scope>NUCLEOTIDE SEQUENCE [LARGE SCALE GENOMIC DNA]</scope>
    <source>
        <strain evidence="11 12">AUS-77-4</strain>
    </source>
</reference>
<proteinExistence type="inferred from homology"/>
<feature type="region of interest" description="Disordered" evidence="8">
    <location>
        <begin position="151"/>
        <end position="206"/>
    </location>
</feature>
<dbReference type="PANTHER" id="PTHR23306">
    <property type="entry name" value="TUMOR SUSCEPTIBILITY GENE 101 PROTEIN-RELATED"/>
    <property type="match status" value="1"/>
</dbReference>
<evidence type="ECO:0000259" key="9">
    <source>
        <dbReference type="PROSITE" id="PS51312"/>
    </source>
</evidence>
<sequence>MDANLEPIINWLSQIGQKMFIKPRDGCNQIQEVLVKYRRYLLLKVDEYISEAGLKLPLLKFYGTVPVVFRNSSFNIPVSIWFPRDFPEKPPYIYVQPTEQMVIRESKVVNSSGRVKTDLSEKWETGTKNIRFISLLEEIIGIFSIEPPVYSRPPGQAKSSPQPVKNMGINIKPLTPTSEEKSKSQRSNHSTKNDISESAIQETGVDRPSEIKLSALAKELAKLNTGSPVLSDSKPMNKIKNNISSDTLMSLDPINQSKSNPEANSKKPNKETTDQQLEAEKILFNPIAGRPPIPLGFNRFNIQNETSENQKKQNSPPETQESQIKQSLHGITNSSFVQNHQVKEHHPKPTRSEQVNKPLVQKTNSANINSQKYPADESLKPQKRVNPQTQQRPVAYTPTPPPTLIDSEPIDDSEKRFLGYRVAIVDRLVDSMFEFRELHSKINHNLLRDCSELHSGATILKLEEKELDSLNTKFNNNITIMTDSLEVLRNQYDEFSKKISDLSDNTKQLDPENLFKGNSPAVEQLIKLTAEIHAIEDALYYMSKALDNGTCDLASYLKNVRKLAHQQFFSKALSIKIRKTLEMEYV</sequence>
<dbReference type="GO" id="GO:0043130">
    <property type="term" value="F:ubiquitin binding"/>
    <property type="evidence" value="ECO:0007669"/>
    <property type="project" value="TreeGrafter"/>
</dbReference>
<evidence type="ECO:0000256" key="5">
    <source>
        <dbReference type="ARBA" id="ARBA00022927"/>
    </source>
</evidence>
<evidence type="ECO:0000256" key="8">
    <source>
        <dbReference type="SAM" id="MobiDB-lite"/>
    </source>
</evidence>
<dbReference type="GO" id="GO:0000813">
    <property type="term" value="C:ESCRT I complex"/>
    <property type="evidence" value="ECO:0007669"/>
    <property type="project" value="TreeGrafter"/>
</dbReference>
<evidence type="ECO:0000313" key="12">
    <source>
        <dbReference type="Proteomes" id="UP000245699"/>
    </source>
</evidence>
<accession>A0A2T9Z6D2</accession>
<feature type="region of interest" description="Disordered" evidence="8">
    <location>
        <begin position="226"/>
        <end position="274"/>
    </location>
</feature>
<evidence type="ECO:0000256" key="2">
    <source>
        <dbReference type="ARBA" id="ARBA00009594"/>
    </source>
</evidence>
<comment type="similarity">
    <text evidence="2">Belongs to the ubiquitin-conjugating enzyme family. UEV subfamily.</text>
</comment>
<dbReference type="InterPro" id="IPR052070">
    <property type="entry name" value="ESCRT-I_UEV_domain"/>
</dbReference>
<evidence type="ECO:0000256" key="3">
    <source>
        <dbReference type="ARBA" id="ARBA00022448"/>
    </source>
</evidence>
<dbReference type="OrthoDB" id="306304at2759"/>
<evidence type="ECO:0000256" key="1">
    <source>
        <dbReference type="ARBA" id="ARBA00004177"/>
    </source>
</evidence>
<feature type="domain" description="UEV" evidence="10">
    <location>
        <begin position="7"/>
        <end position="153"/>
    </location>
</feature>
<evidence type="ECO:0008006" key="13">
    <source>
        <dbReference type="Google" id="ProtNLM"/>
    </source>
</evidence>
<evidence type="ECO:0000313" key="11">
    <source>
        <dbReference type="EMBL" id="PVV00143.1"/>
    </source>
</evidence>
<dbReference type="GO" id="GO:0015031">
    <property type="term" value="P:protein transport"/>
    <property type="evidence" value="ECO:0007669"/>
    <property type="project" value="UniProtKB-UniRule"/>
</dbReference>
<dbReference type="InterPro" id="IPR017916">
    <property type="entry name" value="SB_dom"/>
</dbReference>
<comment type="caution">
    <text evidence="11">The sequence shown here is derived from an EMBL/GenBank/DDBJ whole genome shotgun (WGS) entry which is preliminary data.</text>
</comment>
<feature type="domain" description="SB" evidence="9">
    <location>
        <begin position="519"/>
        <end position="586"/>
    </location>
</feature>
<dbReference type="PANTHER" id="PTHR23306:SF3">
    <property type="entry name" value="TUMOR SUPPRESSOR PROTEIN 101"/>
    <property type="match status" value="1"/>
</dbReference>
<evidence type="ECO:0000256" key="4">
    <source>
        <dbReference type="ARBA" id="ARBA00022753"/>
    </source>
</evidence>
<dbReference type="Gene3D" id="6.10.140.820">
    <property type="match status" value="1"/>
</dbReference>
<feature type="region of interest" description="Disordered" evidence="8">
    <location>
        <begin position="306"/>
        <end position="326"/>
    </location>
</feature>
<keyword evidence="4" id="KW-0967">Endosome</keyword>
<dbReference type="Proteomes" id="UP000245699">
    <property type="component" value="Unassembled WGS sequence"/>
</dbReference>
<dbReference type="GO" id="GO:0043162">
    <property type="term" value="P:ubiquitin-dependent protein catabolic process via the multivesicular body sorting pathway"/>
    <property type="evidence" value="ECO:0007669"/>
    <property type="project" value="UniProtKB-ARBA"/>
</dbReference>
<evidence type="ECO:0000256" key="7">
    <source>
        <dbReference type="PROSITE-ProRule" id="PRU00644"/>
    </source>
</evidence>
<feature type="region of interest" description="Disordered" evidence="8">
    <location>
        <begin position="339"/>
        <end position="358"/>
    </location>
</feature>
<keyword evidence="6" id="KW-0175">Coiled coil</keyword>
<name>A0A2T9Z6D2_9FUNG</name>
<dbReference type="InterPro" id="IPR016135">
    <property type="entry name" value="UBQ-conjugating_enzyme/RWD"/>
</dbReference>
<keyword evidence="12" id="KW-1185">Reference proteome</keyword>
<dbReference type="PROSITE" id="PS51312">
    <property type="entry name" value="SB"/>
    <property type="match status" value="1"/>
</dbReference>
<dbReference type="Pfam" id="PF05743">
    <property type="entry name" value="UEV"/>
    <property type="match status" value="1"/>
</dbReference>
<dbReference type="Pfam" id="PF09454">
    <property type="entry name" value="Vps23_core"/>
    <property type="match status" value="1"/>
</dbReference>
<feature type="compositionally biased region" description="Basic and acidic residues" evidence="8">
    <location>
        <begin position="264"/>
        <end position="274"/>
    </location>
</feature>
<dbReference type="STRING" id="61424.A0A2T9Z6D2"/>
<feature type="compositionally biased region" description="Polar residues" evidence="8">
    <location>
        <begin position="239"/>
        <end position="263"/>
    </location>
</feature>
<evidence type="ECO:0000256" key="6">
    <source>
        <dbReference type="ARBA" id="ARBA00023054"/>
    </source>
</evidence>
<dbReference type="AlphaFoldDB" id="A0A2T9Z6D2"/>
<feature type="region of interest" description="Disordered" evidence="8">
    <location>
        <begin position="365"/>
        <end position="410"/>
    </location>
</feature>
<dbReference type="GO" id="GO:0072666">
    <property type="term" value="P:establishment of protein localization to vacuole"/>
    <property type="evidence" value="ECO:0007669"/>
    <property type="project" value="UniProtKB-ARBA"/>
</dbReference>
<evidence type="ECO:0000259" key="10">
    <source>
        <dbReference type="PROSITE" id="PS51322"/>
    </source>
</evidence>
<dbReference type="InterPro" id="IPR008883">
    <property type="entry name" value="UEV_N"/>
</dbReference>
<gene>
    <name evidence="11" type="ORF">BB559_000086</name>
</gene>
<dbReference type="Gene3D" id="3.10.110.10">
    <property type="entry name" value="Ubiquitin Conjugating Enzyme"/>
    <property type="match status" value="1"/>
</dbReference>
<dbReference type="SUPFAM" id="SSF54495">
    <property type="entry name" value="UBC-like"/>
    <property type="match status" value="1"/>
</dbReference>
<dbReference type="PROSITE" id="PS51322">
    <property type="entry name" value="UEV"/>
    <property type="match status" value="1"/>
</dbReference>
<protein>
    <recommendedName>
        <fullName evidence="13">UEV domain-containing protein</fullName>
    </recommendedName>
</protein>
<keyword evidence="3 7" id="KW-0813">Transport</keyword>
<keyword evidence="5 7" id="KW-0653">Protein transport</keyword>
<dbReference type="CDD" id="cd11685">
    <property type="entry name" value="UEV_TSG101-like"/>
    <property type="match status" value="1"/>
</dbReference>
<dbReference type="InterPro" id="IPR037202">
    <property type="entry name" value="ESCRT_assembly_dom"/>
</dbReference>
<organism evidence="11 12">
    <name type="scientific">Furculomyces boomerangus</name>
    <dbReference type="NCBI Taxonomy" id="61424"/>
    <lineage>
        <taxon>Eukaryota</taxon>
        <taxon>Fungi</taxon>
        <taxon>Fungi incertae sedis</taxon>
        <taxon>Zoopagomycota</taxon>
        <taxon>Kickxellomycotina</taxon>
        <taxon>Harpellomycetes</taxon>
        <taxon>Harpellales</taxon>
        <taxon>Harpellaceae</taxon>
        <taxon>Furculomyces</taxon>
    </lineage>
</organism>
<dbReference type="SUPFAM" id="SSF140111">
    <property type="entry name" value="Endosomal sorting complex assembly domain"/>
    <property type="match status" value="1"/>
</dbReference>
<dbReference type="EMBL" id="MBFT01000005">
    <property type="protein sequence ID" value="PVV00143.1"/>
    <property type="molecule type" value="Genomic_DNA"/>
</dbReference>
<comment type="subcellular location">
    <subcellularLocation>
        <location evidence="1">Endosome</location>
    </subcellularLocation>
</comment>